<dbReference type="PANTHER" id="PTHR18964">
    <property type="entry name" value="ROK (REPRESSOR, ORF, KINASE) FAMILY"/>
    <property type="match status" value="1"/>
</dbReference>
<protein>
    <submittedName>
        <fullName evidence="2">Xylose repressor protein</fullName>
    </submittedName>
</protein>
<dbReference type="EMBL" id="BRXS01000001">
    <property type="protein sequence ID" value="GLC23748.1"/>
    <property type="molecule type" value="Genomic_DNA"/>
</dbReference>
<name>A0AA37QBQ7_9BACT</name>
<dbReference type="InterPro" id="IPR036388">
    <property type="entry name" value="WH-like_DNA-bd_sf"/>
</dbReference>
<dbReference type="PROSITE" id="PS01125">
    <property type="entry name" value="ROK"/>
    <property type="match status" value="1"/>
</dbReference>
<organism evidence="2 3">
    <name type="scientific">Roseisolibacter agri</name>
    <dbReference type="NCBI Taxonomy" id="2014610"/>
    <lineage>
        <taxon>Bacteria</taxon>
        <taxon>Pseudomonadati</taxon>
        <taxon>Gemmatimonadota</taxon>
        <taxon>Gemmatimonadia</taxon>
        <taxon>Gemmatimonadales</taxon>
        <taxon>Gemmatimonadaceae</taxon>
        <taxon>Roseisolibacter</taxon>
    </lineage>
</organism>
<sequence length="406" mass="43686">MRKINTRRFVRATRSTPREINRQIILNLVREHQPISRADLARRMDIGRGMVTSLVDELLEEEAIYEGATVDAPRGRKPKMLYVRTRDRLVVAVDVRFSRTYLMLSDFGGTPIALEQFDTLTDPAALVAELAERIQRVLATHGAVGRCEGVGLVVPGMVDHRSGRVLYAPQLGWRDVALRDLLSAALDFPVHVENAPIACALAHMWLGQRGSEAVTDFVYVTVGDGVGAGVVVNGEVVRGHGNTAGEFGHIPIDLAGPRCLCGAVGCLEAHTSNLATLSRYLGQELSPSQTRRLLQETGLTILDVMARARSGDARAVAALEETARHLGTGLAVIINALNPGQIYVGGEITAAWEQLAPIVRRGIAERALTSEASATPLIPEPPSDHPRLRGATALVAAPLFAAPQVA</sequence>
<proteinExistence type="inferred from homology"/>
<evidence type="ECO:0000256" key="1">
    <source>
        <dbReference type="ARBA" id="ARBA00006479"/>
    </source>
</evidence>
<dbReference type="AlphaFoldDB" id="A0AA37QBQ7"/>
<dbReference type="InterPro" id="IPR000600">
    <property type="entry name" value="ROK"/>
</dbReference>
<dbReference type="InterPro" id="IPR049874">
    <property type="entry name" value="ROK_cs"/>
</dbReference>
<gene>
    <name evidence="2" type="ORF">rosag_02610</name>
</gene>
<comment type="caution">
    <text evidence="2">The sequence shown here is derived from an EMBL/GenBank/DDBJ whole genome shotgun (WGS) entry which is preliminary data.</text>
</comment>
<dbReference type="InterPro" id="IPR036390">
    <property type="entry name" value="WH_DNA-bd_sf"/>
</dbReference>
<dbReference type="Proteomes" id="UP001161325">
    <property type="component" value="Unassembled WGS sequence"/>
</dbReference>
<evidence type="ECO:0000313" key="2">
    <source>
        <dbReference type="EMBL" id="GLC23748.1"/>
    </source>
</evidence>
<dbReference type="RefSeq" id="WP_284348194.1">
    <property type="nucleotide sequence ID" value="NZ_BRXS01000001.1"/>
</dbReference>
<dbReference type="Pfam" id="PF00480">
    <property type="entry name" value="ROK"/>
    <property type="match status" value="1"/>
</dbReference>
<dbReference type="Gene3D" id="3.30.420.40">
    <property type="match status" value="2"/>
</dbReference>
<dbReference type="SUPFAM" id="SSF53067">
    <property type="entry name" value="Actin-like ATPase domain"/>
    <property type="match status" value="1"/>
</dbReference>
<dbReference type="Gene3D" id="1.10.10.10">
    <property type="entry name" value="Winged helix-like DNA-binding domain superfamily/Winged helix DNA-binding domain"/>
    <property type="match status" value="1"/>
</dbReference>
<comment type="similarity">
    <text evidence="1">Belongs to the ROK (NagC/XylR) family.</text>
</comment>
<evidence type="ECO:0000313" key="3">
    <source>
        <dbReference type="Proteomes" id="UP001161325"/>
    </source>
</evidence>
<dbReference type="InterPro" id="IPR043129">
    <property type="entry name" value="ATPase_NBD"/>
</dbReference>
<reference evidence="2" key="1">
    <citation type="submission" date="2022-08" db="EMBL/GenBank/DDBJ databases">
        <title>Draft genome sequencing of Roseisolibacter agri AW1220.</title>
        <authorList>
            <person name="Tobiishi Y."/>
            <person name="Tonouchi A."/>
        </authorList>
    </citation>
    <scope>NUCLEOTIDE SEQUENCE</scope>
    <source>
        <strain evidence="2">AW1220</strain>
    </source>
</reference>
<dbReference type="SUPFAM" id="SSF46785">
    <property type="entry name" value="Winged helix' DNA-binding domain"/>
    <property type="match status" value="1"/>
</dbReference>
<dbReference type="PANTHER" id="PTHR18964:SF110">
    <property type="entry name" value="TRANSCRIPTIONAL REGULATOR, XYLR-RELATED"/>
    <property type="match status" value="1"/>
</dbReference>
<keyword evidence="3" id="KW-1185">Reference proteome</keyword>
<accession>A0AA37QBQ7</accession>